<feature type="transmembrane region" description="Helical" evidence="2">
    <location>
        <begin position="35"/>
        <end position="57"/>
    </location>
</feature>
<evidence type="ECO:0000256" key="2">
    <source>
        <dbReference type="SAM" id="Phobius"/>
    </source>
</evidence>
<reference evidence="3 4" key="1">
    <citation type="submission" date="2024-02" db="EMBL/GenBank/DDBJ databases">
        <title>De novo assembly and annotation of 12 fungi associated with fruit tree decline syndrome in Ontario, Canada.</title>
        <authorList>
            <person name="Sulman M."/>
            <person name="Ellouze W."/>
            <person name="Ilyukhin E."/>
        </authorList>
    </citation>
    <scope>NUCLEOTIDE SEQUENCE [LARGE SCALE GENOMIC DNA]</scope>
    <source>
        <strain evidence="3 4">M11/M66-122</strain>
    </source>
</reference>
<gene>
    <name evidence="3" type="ORF">SLS62_004120</name>
</gene>
<feature type="transmembrane region" description="Helical" evidence="2">
    <location>
        <begin position="6"/>
        <end position="23"/>
    </location>
</feature>
<keyword evidence="2" id="KW-1133">Transmembrane helix</keyword>
<feature type="transmembrane region" description="Helical" evidence="2">
    <location>
        <begin position="113"/>
        <end position="136"/>
    </location>
</feature>
<feature type="compositionally biased region" description="Polar residues" evidence="1">
    <location>
        <begin position="449"/>
        <end position="460"/>
    </location>
</feature>
<keyword evidence="4" id="KW-1185">Reference proteome</keyword>
<dbReference type="EMBL" id="JAKJXP020000024">
    <property type="protein sequence ID" value="KAK7754021.1"/>
    <property type="molecule type" value="Genomic_DNA"/>
</dbReference>
<accession>A0AAN9UV41</accession>
<dbReference type="Proteomes" id="UP001320420">
    <property type="component" value="Unassembled WGS sequence"/>
</dbReference>
<dbReference type="AlphaFoldDB" id="A0AAN9UV41"/>
<evidence type="ECO:0000256" key="1">
    <source>
        <dbReference type="SAM" id="MobiDB-lite"/>
    </source>
</evidence>
<protein>
    <recommendedName>
        <fullName evidence="5">Transmembrane protein</fullName>
    </recommendedName>
</protein>
<evidence type="ECO:0008006" key="5">
    <source>
        <dbReference type="Google" id="ProtNLM"/>
    </source>
</evidence>
<comment type="caution">
    <text evidence="3">The sequence shown here is derived from an EMBL/GenBank/DDBJ whole genome shotgun (WGS) entry which is preliminary data.</text>
</comment>
<organism evidence="3 4">
    <name type="scientific">Diatrype stigma</name>
    <dbReference type="NCBI Taxonomy" id="117547"/>
    <lineage>
        <taxon>Eukaryota</taxon>
        <taxon>Fungi</taxon>
        <taxon>Dikarya</taxon>
        <taxon>Ascomycota</taxon>
        <taxon>Pezizomycotina</taxon>
        <taxon>Sordariomycetes</taxon>
        <taxon>Xylariomycetidae</taxon>
        <taxon>Xylariales</taxon>
        <taxon>Diatrypaceae</taxon>
        <taxon>Diatrype</taxon>
    </lineage>
</organism>
<feature type="compositionally biased region" description="Low complexity" evidence="1">
    <location>
        <begin position="399"/>
        <end position="421"/>
    </location>
</feature>
<proteinExistence type="predicted"/>
<feature type="compositionally biased region" description="Basic and acidic residues" evidence="1">
    <location>
        <begin position="472"/>
        <end position="481"/>
    </location>
</feature>
<evidence type="ECO:0000313" key="4">
    <source>
        <dbReference type="Proteomes" id="UP001320420"/>
    </source>
</evidence>
<keyword evidence="2" id="KW-0472">Membrane</keyword>
<feature type="transmembrane region" description="Helical" evidence="2">
    <location>
        <begin position="181"/>
        <end position="200"/>
    </location>
</feature>
<name>A0AAN9UV41_9PEZI</name>
<feature type="region of interest" description="Disordered" evidence="1">
    <location>
        <begin position="399"/>
        <end position="481"/>
    </location>
</feature>
<sequence>MDVYGAFQLCSIGVLAAPVTVQFSRTYFFDPARNLIFLWSSLLFIGLVCLTIEFFRITPVDCTHDDSNNPLFFNPSNFTYDTNCGLTCSERLGPYSPLRRDSTSNIYVIPSPFYLTFGTGVLLAAACCIPAVLSLVSMWNKILEINWKTKSPQDTDDEHIEGTNGATVGQMKGVNAVIRRFLSVIEVPIFGAGVLALVIIGELNFFSTPVKYQTEPITGIGQWGPIVGTALAALGSLYVLLATDLTALQDHQFEGARQEGILLTAPSPSMATPQLSHTRAESITSQNGDVGYHLSMQTQSGQSGLDTAPQRQQGWVLPDAGYRQKVAETLLKINSHFETAAPDRFDNSFKHGKALDFPEVPGEVYRNPVLSQTRREYNRNREAENEMLDLSRQNSQVGSFVGSVTSGSGNGEGSSAARAASLPRKPQSSQSTSPMLERGHQGGSVGKVDTNTPEQESRFSISDVHRALGQRPRRDTLEVPK</sequence>
<keyword evidence="2" id="KW-0812">Transmembrane</keyword>
<feature type="transmembrane region" description="Helical" evidence="2">
    <location>
        <begin position="220"/>
        <end position="241"/>
    </location>
</feature>
<evidence type="ECO:0000313" key="3">
    <source>
        <dbReference type="EMBL" id="KAK7754021.1"/>
    </source>
</evidence>